<feature type="transmembrane region" description="Helical" evidence="1">
    <location>
        <begin position="147"/>
        <end position="167"/>
    </location>
</feature>
<organism evidence="2 3">
    <name type="scientific">Niastella soli</name>
    <dbReference type="NCBI Taxonomy" id="2821487"/>
    <lineage>
        <taxon>Bacteria</taxon>
        <taxon>Pseudomonadati</taxon>
        <taxon>Bacteroidota</taxon>
        <taxon>Chitinophagia</taxon>
        <taxon>Chitinophagales</taxon>
        <taxon>Chitinophagaceae</taxon>
        <taxon>Niastella</taxon>
    </lineage>
</organism>
<dbReference type="EMBL" id="JAGHKO010000004">
    <property type="protein sequence ID" value="MBO9202180.1"/>
    <property type="molecule type" value="Genomic_DNA"/>
</dbReference>
<sequence>MDVLQGKQRSFPTVAIVLVILALCIIPGQLYVAKQFPAIAGRVQINPSLVFLDIPVRLPLDIDMIVAPALFFLIYPIVILFSPSRRHLLQRVRAAFTGLFVLLCCVLTGGWIYYLVKDHLTTQVITGINSFGINADIHLPYPGYETINLRGSLIVFVCFMIGLFIFLRKIRKAPVEGLTREQRMTPYERMLQERRLQGRQQTKSTVIERQPPVIIQADRNRQSGLCYCQPVLRLAPEALYYMPV</sequence>
<evidence type="ECO:0000313" key="2">
    <source>
        <dbReference type="EMBL" id="MBO9202180.1"/>
    </source>
</evidence>
<comment type="caution">
    <text evidence="2">The sequence shown here is derived from an EMBL/GenBank/DDBJ whole genome shotgun (WGS) entry which is preliminary data.</text>
</comment>
<protein>
    <submittedName>
        <fullName evidence="2">Uncharacterized protein</fullName>
    </submittedName>
</protein>
<keyword evidence="1" id="KW-0812">Transmembrane</keyword>
<dbReference type="RefSeq" id="WP_209140230.1">
    <property type="nucleotide sequence ID" value="NZ_JAGHKO010000004.1"/>
</dbReference>
<dbReference type="Proteomes" id="UP000677244">
    <property type="component" value="Unassembled WGS sequence"/>
</dbReference>
<feature type="transmembrane region" description="Helical" evidence="1">
    <location>
        <begin position="12"/>
        <end position="32"/>
    </location>
</feature>
<evidence type="ECO:0000313" key="3">
    <source>
        <dbReference type="Proteomes" id="UP000677244"/>
    </source>
</evidence>
<feature type="transmembrane region" description="Helical" evidence="1">
    <location>
        <begin position="65"/>
        <end position="82"/>
    </location>
</feature>
<evidence type="ECO:0000256" key="1">
    <source>
        <dbReference type="SAM" id="Phobius"/>
    </source>
</evidence>
<feature type="transmembrane region" description="Helical" evidence="1">
    <location>
        <begin position="94"/>
        <end position="114"/>
    </location>
</feature>
<keyword evidence="1" id="KW-0472">Membrane</keyword>
<name>A0ABS3YXN7_9BACT</name>
<keyword evidence="3" id="KW-1185">Reference proteome</keyword>
<keyword evidence="1" id="KW-1133">Transmembrane helix</keyword>
<accession>A0ABS3YXN7</accession>
<proteinExistence type="predicted"/>
<reference evidence="2 3" key="1">
    <citation type="submission" date="2021-03" db="EMBL/GenBank/DDBJ databases">
        <title>Assistant Professor.</title>
        <authorList>
            <person name="Huq M.A."/>
        </authorList>
    </citation>
    <scope>NUCLEOTIDE SEQUENCE [LARGE SCALE GENOMIC DNA]</scope>
    <source>
        <strain evidence="2 3">MAH-29</strain>
    </source>
</reference>
<gene>
    <name evidence="2" type="ORF">J7I42_17980</name>
</gene>